<dbReference type="STRING" id="394096.DB31_4053"/>
<dbReference type="AlphaFoldDB" id="A0A085W3T0"/>
<dbReference type="RefSeq" id="WP_044197478.1">
    <property type="nucleotide sequence ID" value="NZ_JMCB01000022.1"/>
</dbReference>
<dbReference type="Pfam" id="PF13517">
    <property type="entry name" value="FG-GAP_3"/>
    <property type="match status" value="1"/>
</dbReference>
<dbReference type="EMBL" id="JMCB01000022">
    <property type="protein sequence ID" value="KFE62343.1"/>
    <property type="molecule type" value="Genomic_DNA"/>
</dbReference>
<dbReference type="InterPro" id="IPR028994">
    <property type="entry name" value="Integrin_alpha_N"/>
</dbReference>
<organism evidence="2 3">
    <name type="scientific">Hyalangium minutum</name>
    <dbReference type="NCBI Taxonomy" id="394096"/>
    <lineage>
        <taxon>Bacteria</taxon>
        <taxon>Pseudomonadati</taxon>
        <taxon>Myxococcota</taxon>
        <taxon>Myxococcia</taxon>
        <taxon>Myxococcales</taxon>
        <taxon>Cystobacterineae</taxon>
        <taxon>Archangiaceae</taxon>
        <taxon>Hyalangium</taxon>
    </lineage>
</organism>
<sequence>MSAVSKTSWAGAVVVVLFSIGCGGASESAGASGCMDNAAFDVSAILSATGEFPSAMACADFNGDGEMDLAVASPGSREVSVFLGQDGALASRVSFPVGGGSAVVARDFDADGWMDLSVTGAADGSVHLLKGYGPGGFAPAVLAEN</sequence>
<keyword evidence="3" id="KW-1185">Reference proteome</keyword>
<evidence type="ECO:0000313" key="3">
    <source>
        <dbReference type="Proteomes" id="UP000028725"/>
    </source>
</evidence>
<comment type="caution">
    <text evidence="2">The sequence shown here is derived from an EMBL/GenBank/DDBJ whole genome shotgun (WGS) entry which is preliminary data.</text>
</comment>
<evidence type="ECO:0000313" key="2">
    <source>
        <dbReference type="EMBL" id="KFE62343.1"/>
    </source>
</evidence>
<gene>
    <name evidence="2" type="ORF">DB31_4053</name>
</gene>
<name>A0A085W3T0_9BACT</name>
<dbReference type="SUPFAM" id="SSF69318">
    <property type="entry name" value="Integrin alpha N-terminal domain"/>
    <property type="match status" value="1"/>
</dbReference>
<dbReference type="PROSITE" id="PS51257">
    <property type="entry name" value="PROKAR_LIPOPROTEIN"/>
    <property type="match status" value="1"/>
</dbReference>
<protein>
    <submittedName>
        <fullName evidence="2">Putative aggregation factor core protein MAFp3, isoform C</fullName>
    </submittedName>
</protein>
<dbReference type="OrthoDB" id="5487371at2"/>
<dbReference type="PANTHER" id="PTHR46580">
    <property type="entry name" value="SENSOR KINASE-RELATED"/>
    <property type="match status" value="1"/>
</dbReference>
<dbReference type="Proteomes" id="UP000028725">
    <property type="component" value="Unassembled WGS sequence"/>
</dbReference>
<dbReference type="InterPro" id="IPR013517">
    <property type="entry name" value="FG-GAP"/>
</dbReference>
<accession>A0A085W3T0</accession>
<dbReference type="Gene3D" id="2.130.10.130">
    <property type="entry name" value="Integrin alpha, N-terminal"/>
    <property type="match status" value="1"/>
</dbReference>
<reference evidence="2 3" key="1">
    <citation type="submission" date="2014-04" db="EMBL/GenBank/DDBJ databases">
        <title>Genome assembly of Hyalangium minutum DSM 14724.</title>
        <authorList>
            <person name="Sharma G."/>
            <person name="Subramanian S."/>
        </authorList>
    </citation>
    <scope>NUCLEOTIDE SEQUENCE [LARGE SCALE GENOMIC DNA]</scope>
    <source>
        <strain evidence="2 3">DSM 14724</strain>
    </source>
</reference>
<proteinExistence type="predicted"/>
<evidence type="ECO:0000256" key="1">
    <source>
        <dbReference type="ARBA" id="ARBA00022729"/>
    </source>
</evidence>
<keyword evidence="1" id="KW-0732">Signal</keyword>